<dbReference type="OrthoDB" id="4822080at2759"/>
<dbReference type="Proteomes" id="UP000711996">
    <property type="component" value="Unassembled WGS sequence"/>
</dbReference>
<evidence type="ECO:0000256" key="1">
    <source>
        <dbReference type="SAM" id="SignalP"/>
    </source>
</evidence>
<evidence type="ECO:0000313" key="3">
    <source>
        <dbReference type="EMBL" id="KAF4857820.1"/>
    </source>
</evidence>
<dbReference type="PROSITE" id="PS50948">
    <property type="entry name" value="PAN"/>
    <property type="match status" value="1"/>
</dbReference>
<proteinExistence type="predicted"/>
<organism evidence="3 4">
    <name type="scientific">Colletotrichum siamense</name>
    <name type="common">Anthracnose fungus</name>
    <dbReference type="NCBI Taxonomy" id="690259"/>
    <lineage>
        <taxon>Eukaryota</taxon>
        <taxon>Fungi</taxon>
        <taxon>Dikarya</taxon>
        <taxon>Ascomycota</taxon>
        <taxon>Pezizomycotina</taxon>
        <taxon>Sordariomycetes</taxon>
        <taxon>Hypocreomycetidae</taxon>
        <taxon>Glomerellales</taxon>
        <taxon>Glomerellaceae</taxon>
        <taxon>Colletotrichum</taxon>
        <taxon>Colletotrichum gloeosporioides species complex</taxon>
    </lineage>
</organism>
<accession>A0A9P5K3G0</accession>
<evidence type="ECO:0000313" key="4">
    <source>
        <dbReference type="Proteomes" id="UP000711996"/>
    </source>
</evidence>
<reference evidence="3" key="1">
    <citation type="submission" date="2019-06" db="EMBL/GenBank/DDBJ databases">
        <authorList>
            <person name="Gan P."/>
            <person name="Shirasu K."/>
        </authorList>
    </citation>
    <scope>NUCLEOTIDE SEQUENCE [LARGE SCALE GENOMIC DNA]</scope>
    <source>
        <strain evidence="3">CAD2</strain>
    </source>
</reference>
<comment type="caution">
    <text evidence="3">The sequence shown here is derived from an EMBL/GenBank/DDBJ whole genome shotgun (WGS) entry which is preliminary data.</text>
</comment>
<dbReference type="InterPro" id="IPR003609">
    <property type="entry name" value="Pan_app"/>
</dbReference>
<feature type="signal peptide" evidence="1">
    <location>
        <begin position="1"/>
        <end position="20"/>
    </location>
</feature>
<keyword evidence="4" id="KW-1185">Reference proteome</keyword>
<name>A0A9P5K3G0_COLSI</name>
<protein>
    <recommendedName>
        <fullName evidence="2">Apple domain-containing protein</fullName>
    </recommendedName>
</protein>
<feature type="chain" id="PRO_5040191337" description="Apple domain-containing protein" evidence="1">
    <location>
        <begin position="21"/>
        <end position="237"/>
    </location>
</feature>
<keyword evidence="1" id="KW-0732">Signal</keyword>
<dbReference type="EMBL" id="QPMT01000024">
    <property type="protein sequence ID" value="KAF4857820.1"/>
    <property type="molecule type" value="Genomic_DNA"/>
</dbReference>
<dbReference type="AlphaFoldDB" id="A0A9P5K3G0"/>
<evidence type="ECO:0000259" key="2">
    <source>
        <dbReference type="PROSITE" id="PS50948"/>
    </source>
</evidence>
<gene>
    <name evidence="3" type="ORF">CGCSCA2_v007919</name>
</gene>
<sequence length="237" mass="25480">MVAMNYIALVTSLALASAYASTTAPPATTSPPCLSPGAMCGVQVQWSGGAFGNKYGLASPEQCLEFCDAKRTWGECKAFSFFANGRCLIHNEPASQVARPKADSGYWIWDKECWECGELGPIDEVPTRTTSATTAVETCLSPTAKCEVEARFTGEGDVKSWGRFESGDGPEDGPAGCHELCTDARKPPRCRSFSWDPSTGTCLFYNFTFDQAFTSAPGSGLWAWDIDCWTCGVSGYS</sequence>
<feature type="domain" description="Apple" evidence="2">
    <location>
        <begin position="40"/>
        <end position="113"/>
    </location>
</feature>